<proteinExistence type="predicted"/>
<accession>A0A7U3ZN41</accession>
<keyword evidence="1" id="KW-0175">Coiled coil</keyword>
<reference evidence="2 3" key="2">
    <citation type="journal article" date="2012" name="Stand. Genomic Sci.">
        <title>Complete genome sequence of the aquatic bacterium Runella slithyformis type strain (LSU 4(T)).</title>
        <authorList>
            <person name="Copeland A."/>
            <person name="Zhang X."/>
            <person name="Misra M."/>
            <person name="Lapidus A."/>
            <person name="Nolan M."/>
            <person name="Lucas S."/>
            <person name="Deshpande S."/>
            <person name="Cheng J.F."/>
            <person name="Tapia R."/>
            <person name="Goodwin L.A."/>
            <person name="Pitluck S."/>
            <person name="Liolios K."/>
            <person name="Pagani I."/>
            <person name="Ivanova N."/>
            <person name="Mikhailova N."/>
            <person name="Pati A."/>
            <person name="Chen A."/>
            <person name="Palaniappan K."/>
            <person name="Land M."/>
            <person name="Hauser L."/>
            <person name="Pan C."/>
            <person name="Jeffries C.D."/>
            <person name="Detter J.C."/>
            <person name="Brambilla E.M."/>
            <person name="Rohde M."/>
            <person name="Djao O.D."/>
            <person name="Goker M."/>
            <person name="Sikorski J."/>
            <person name="Tindall B.J."/>
            <person name="Woyke T."/>
            <person name="Bristow J."/>
            <person name="Eisen J.A."/>
            <person name="Markowitz V."/>
            <person name="Hugenholtz P."/>
            <person name="Kyrpides N.C."/>
            <person name="Klenk H.P."/>
            <person name="Mavromatis K."/>
        </authorList>
    </citation>
    <scope>NUCLEOTIDE SEQUENCE [LARGE SCALE GENOMIC DNA]</scope>
    <source>
        <strain evidence="3">ATCC 29530 / DSM 19594 / LMG 11500 / NCIMB 11436 / LSU 4</strain>
    </source>
</reference>
<dbReference type="AlphaFoldDB" id="A0A7U3ZN41"/>
<evidence type="ECO:0000256" key="1">
    <source>
        <dbReference type="SAM" id="Coils"/>
    </source>
</evidence>
<dbReference type="RefSeq" id="WP_013929568.1">
    <property type="nucleotide sequence ID" value="NC_015703.1"/>
</dbReference>
<name>A0A7U3ZN41_RUNSL</name>
<keyword evidence="3" id="KW-1185">Reference proteome</keyword>
<dbReference type="EMBL" id="CP002859">
    <property type="protein sequence ID" value="AEI50265.1"/>
    <property type="molecule type" value="Genomic_DNA"/>
</dbReference>
<organism evidence="2 3">
    <name type="scientific">Runella slithyformis (strain ATCC 29530 / DSM 19594 / LMG 11500 / NCIMB 11436 / LSU 4)</name>
    <dbReference type="NCBI Taxonomy" id="761193"/>
    <lineage>
        <taxon>Bacteria</taxon>
        <taxon>Pseudomonadati</taxon>
        <taxon>Bacteroidota</taxon>
        <taxon>Cytophagia</taxon>
        <taxon>Cytophagales</taxon>
        <taxon>Spirosomataceae</taxon>
        <taxon>Runella</taxon>
    </lineage>
</organism>
<protein>
    <submittedName>
        <fullName evidence="2">Uncharacterized protein</fullName>
    </submittedName>
</protein>
<dbReference type="Proteomes" id="UP000000493">
    <property type="component" value="Chromosome"/>
</dbReference>
<sequence>MPDRDLDITKFSFFAYRKLKKTLGEFDAVVECNEIAIKEFIEQAPKENLQKYIQQLSSKHKVKVDEVDFLKFSSRIRQYYVSSVSQQSEQFLKDFRIEWQEYFPEKTWVEPGKGETKFQNTLKNISLTLPSDLIDIYEYYRIVRNYMSHTDRDVEELKSRYEKIQKNKNEFLSDLHLSGLPNPLNDIDFSDFLILTNIVKHIAYLISTSSKPDNDRIAKILFDKSKADNGKTFKGLKKLKNDKNRFENALKSYITTNFGRFSNDDINSIYRKLESLLA</sequence>
<dbReference type="KEGG" id="rsi:Runsl_3909"/>
<evidence type="ECO:0000313" key="2">
    <source>
        <dbReference type="EMBL" id="AEI50265.1"/>
    </source>
</evidence>
<evidence type="ECO:0000313" key="3">
    <source>
        <dbReference type="Proteomes" id="UP000000493"/>
    </source>
</evidence>
<gene>
    <name evidence="2" type="ordered locus">Runsl_3909</name>
</gene>
<feature type="coiled-coil region" evidence="1">
    <location>
        <begin position="147"/>
        <end position="174"/>
    </location>
</feature>
<reference evidence="3" key="1">
    <citation type="submission" date="2011-06" db="EMBL/GenBank/DDBJ databases">
        <title>The complete genome of chromosome of Runella slithyformis DSM 19594.</title>
        <authorList>
            <consortium name="US DOE Joint Genome Institute (JGI-PGF)"/>
            <person name="Lucas S."/>
            <person name="Han J."/>
            <person name="Lapidus A."/>
            <person name="Bruce D."/>
            <person name="Goodwin L."/>
            <person name="Pitluck S."/>
            <person name="Peters L."/>
            <person name="Kyrpides N."/>
            <person name="Mavromatis K."/>
            <person name="Ivanova N."/>
            <person name="Ovchinnikova G."/>
            <person name="Zhang X."/>
            <person name="Misra M."/>
            <person name="Detter J.C."/>
            <person name="Tapia R."/>
            <person name="Han C."/>
            <person name="Land M."/>
            <person name="Hauser L."/>
            <person name="Markowitz V."/>
            <person name="Cheng J.-F."/>
            <person name="Hugenholtz P."/>
            <person name="Woyke T."/>
            <person name="Wu D."/>
            <person name="Tindall B."/>
            <person name="Faehrich R."/>
            <person name="Brambilla E."/>
            <person name="Klenk H.-P."/>
            <person name="Eisen J.A."/>
        </authorList>
    </citation>
    <scope>NUCLEOTIDE SEQUENCE [LARGE SCALE GENOMIC DNA]</scope>
    <source>
        <strain evidence="3">ATCC 29530 / DSM 19594 / LMG 11500 / NCIMB 11436 / LSU 4</strain>
    </source>
</reference>